<comment type="caution">
    <text evidence="2">The sequence shown here is derived from an EMBL/GenBank/DDBJ whole genome shotgun (WGS) entry which is preliminary data.</text>
</comment>
<dbReference type="Pfam" id="PF11188">
    <property type="entry name" value="DUF2975"/>
    <property type="match status" value="1"/>
</dbReference>
<keyword evidence="1" id="KW-1133">Transmembrane helix</keyword>
<organism evidence="2 3">
    <name type="scientific">Candidatus Enterococcus moelleringii</name>
    <dbReference type="NCBI Taxonomy" id="2815325"/>
    <lineage>
        <taxon>Bacteria</taxon>
        <taxon>Bacillati</taxon>
        <taxon>Bacillota</taxon>
        <taxon>Bacilli</taxon>
        <taxon>Lactobacillales</taxon>
        <taxon>Enterococcaceae</taxon>
        <taxon>Enterococcus</taxon>
    </lineage>
</organism>
<dbReference type="InterPro" id="IPR021354">
    <property type="entry name" value="DUF2975"/>
</dbReference>
<evidence type="ECO:0000313" key="2">
    <source>
        <dbReference type="EMBL" id="MBO1304813.1"/>
    </source>
</evidence>
<dbReference type="EMBL" id="JAFREM010000003">
    <property type="protein sequence ID" value="MBO1304813.1"/>
    <property type="molecule type" value="Genomic_DNA"/>
</dbReference>
<name>A0ABS3L5C1_9ENTE</name>
<feature type="transmembrane region" description="Helical" evidence="1">
    <location>
        <begin position="142"/>
        <end position="158"/>
    </location>
</feature>
<proteinExistence type="predicted"/>
<evidence type="ECO:0000313" key="3">
    <source>
        <dbReference type="Proteomes" id="UP000664601"/>
    </source>
</evidence>
<feature type="transmembrane region" description="Helical" evidence="1">
    <location>
        <begin position="12"/>
        <end position="39"/>
    </location>
</feature>
<reference evidence="2 3" key="1">
    <citation type="submission" date="2021-03" db="EMBL/GenBank/DDBJ databases">
        <title>Enterococcal diversity collection.</title>
        <authorList>
            <person name="Gilmore M.S."/>
            <person name="Schwartzman J."/>
            <person name="Van Tyne D."/>
            <person name="Martin M."/>
            <person name="Earl A.M."/>
            <person name="Manson A.L."/>
            <person name="Straub T."/>
            <person name="Salamzade R."/>
            <person name="Saavedra J."/>
            <person name="Lebreton F."/>
            <person name="Prichula J."/>
            <person name="Schaufler K."/>
            <person name="Gaca A."/>
            <person name="Sgardioli B."/>
            <person name="Wagenaar J."/>
            <person name="Strong T."/>
        </authorList>
    </citation>
    <scope>NUCLEOTIDE SEQUENCE [LARGE SCALE GENOMIC DNA]</scope>
    <source>
        <strain evidence="2 3">669A</strain>
    </source>
</reference>
<gene>
    <name evidence="2" type="ORF">JZO70_01470</name>
</gene>
<keyword evidence="1" id="KW-0812">Transmembrane</keyword>
<dbReference type="Proteomes" id="UP000664601">
    <property type="component" value="Unassembled WGS sequence"/>
</dbReference>
<feature type="transmembrane region" description="Helical" evidence="1">
    <location>
        <begin position="107"/>
        <end position="130"/>
    </location>
</feature>
<sequence>MNVEKNVYRGLKIVFSILIGLMVIAALGMVMATVLINIPSIHDQIVTLTPSEAASVTGYFAWFSSPLIMIASFAGIVLNIVLFYFIRRFFKNLEMDRIFVTENVLTAKKVAAILLVLSFVAGLPDLIASLQGLATDGFSWDLTYVIGASIVWALAKILERANLIAEENELTI</sequence>
<feature type="transmembrane region" description="Helical" evidence="1">
    <location>
        <begin position="59"/>
        <end position="86"/>
    </location>
</feature>
<keyword evidence="1" id="KW-0472">Membrane</keyword>
<protein>
    <submittedName>
        <fullName evidence="2">DUF2975 domain-containing protein</fullName>
    </submittedName>
</protein>
<accession>A0ABS3L5C1</accession>
<dbReference type="RefSeq" id="WP_207671758.1">
    <property type="nucleotide sequence ID" value="NZ_JAFREM010000003.1"/>
</dbReference>
<keyword evidence="3" id="KW-1185">Reference proteome</keyword>
<evidence type="ECO:0000256" key="1">
    <source>
        <dbReference type="SAM" id="Phobius"/>
    </source>
</evidence>